<dbReference type="InterPro" id="IPR050138">
    <property type="entry name" value="DHOase/Allantoinase_Hydrolase"/>
</dbReference>
<name>A0A1H3EVU0_9ACTN</name>
<keyword evidence="3" id="KW-1185">Reference proteome</keyword>
<dbReference type="OrthoDB" id="9803027at2"/>
<dbReference type="AlphaFoldDB" id="A0A1H3EVU0"/>
<dbReference type="InterPro" id="IPR011059">
    <property type="entry name" value="Metal-dep_hydrolase_composite"/>
</dbReference>
<gene>
    <name evidence="2" type="ORF">SAMN05660209_01394</name>
</gene>
<evidence type="ECO:0000313" key="3">
    <source>
        <dbReference type="Proteomes" id="UP000198921"/>
    </source>
</evidence>
<dbReference type="GO" id="GO:0005737">
    <property type="term" value="C:cytoplasm"/>
    <property type="evidence" value="ECO:0007669"/>
    <property type="project" value="TreeGrafter"/>
</dbReference>
<dbReference type="GO" id="GO:0006145">
    <property type="term" value="P:purine nucleobase catabolic process"/>
    <property type="evidence" value="ECO:0007669"/>
    <property type="project" value="TreeGrafter"/>
</dbReference>
<dbReference type="PANTHER" id="PTHR43668:SF2">
    <property type="entry name" value="ALLANTOINASE"/>
    <property type="match status" value="1"/>
</dbReference>
<dbReference type="InterPro" id="IPR006680">
    <property type="entry name" value="Amidohydro-rel"/>
</dbReference>
<dbReference type="STRING" id="1137993.SAMN05660209_01394"/>
<dbReference type="SUPFAM" id="SSF51338">
    <property type="entry name" value="Composite domain of metallo-dependent hydrolases"/>
    <property type="match status" value="1"/>
</dbReference>
<protein>
    <submittedName>
        <fullName evidence="2">Dihydroorotase</fullName>
    </submittedName>
</protein>
<dbReference type="Proteomes" id="UP000198921">
    <property type="component" value="Unassembled WGS sequence"/>
</dbReference>
<feature type="domain" description="Amidohydrolase-related" evidence="1">
    <location>
        <begin position="55"/>
        <end position="430"/>
    </location>
</feature>
<dbReference type="InterPro" id="IPR032466">
    <property type="entry name" value="Metal_Hydrolase"/>
</dbReference>
<sequence length="457" mass="48126">MTDLDLLVAGGTVVTPAGRRRAHVGVRDGVVVHVGPPVAAGGPTATCTVDATGLVVLPGGVDTHVHLMDPGSPEREDFPTGTAAAAAAGVTTIVEHTHGSPVRTVDDLRDKTAYLRERADVDYGLAAHAWPGRAGDVAALWAAGVTFFKVFTCTTHGVPGHDPARLREHLEATALAGAVSLLHCEDESLTGAAETLLREQGRTDGGILPDWRNRDAELVAAAVAALLVRRTGARATVAHVSHPEVAAYLAAERARGGALAAEGCPQYFLLREDEVLDAGALRKFTPPARARTDADEAEMWQLLRSGVLTHMSSDHAPSTLEQKRAGDIWNVHFGLPGLDSTMQLLLDAVARGHLSYEDVARVYAERPARAYGLWPRKGRIAPGADADLALVDPAARRTLRNADVLSKAGWTPYDGRSVGGRVVQTYLRGALVAEEGRPLRARGGRFLPGAGAVPGSS</sequence>
<proteinExistence type="predicted"/>
<accession>A0A1H3EVU0</accession>
<dbReference type="SUPFAM" id="SSF51556">
    <property type="entry name" value="Metallo-dependent hydrolases"/>
    <property type="match status" value="1"/>
</dbReference>
<organism evidence="2 3">
    <name type="scientific">Geodermatophilus africanus</name>
    <dbReference type="NCBI Taxonomy" id="1137993"/>
    <lineage>
        <taxon>Bacteria</taxon>
        <taxon>Bacillati</taxon>
        <taxon>Actinomycetota</taxon>
        <taxon>Actinomycetes</taxon>
        <taxon>Geodermatophilales</taxon>
        <taxon>Geodermatophilaceae</taxon>
        <taxon>Geodermatophilus</taxon>
    </lineage>
</organism>
<dbReference type="Gene3D" id="2.30.40.10">
    <property type="entry name" value="Urease, subunit C, domain 1"/>
    <property type="match status" value="1"/>
</dbReference>
<dbReference type="GO" id="GO:0004038">
    <property type="term" value="F:allantoinase activity"/>
    <property type="evidence" value="ECO:0007669"/>
    <property type="project" value="TreeGrafter"/>
</dbReference>
<evidence type="ECO:0000259" key="1">
    <source>
        <dbReference type="Pfam" id="PF01979"/>
    </source>
</evidence>
<dbReference type="PANTHER" id="PTHR43668">
    <property type="entry name" value="ALLANTOINASE"/>
    <property type="match status" value="1"/>
</dbReference>
<dbReference type="RefSeq" id="WP_091152846.1">
    <property type="nucleotide sequence ID" value="NZ_FNOT01000003.1"/>
</dbReference>
<dbReference type="Gene3D" id="3.20.20.140">
    <property type="entry name" value="Metal-dependent hydrolases"/>
    <property type="match status" value="1"/>
</dbReference>
<dbReference type="EMBL" id="FNOT01000003">
    <property type="protein sequence ID" value="SDX82913.1"/>
    <property type="molecule type" value="Genomic_DNA"/>
</dbReference>
<reference evidence="3" key="1">
    <citation type="submission" date="2016-10" db="EMBL/GenBank/DDBJ databases">
        <authorList>
            <person name="Varghese N."/>
            <person name="Submissions S."/>
        </authorList>
    </citation>
    <scope>NUCLEOTIDE SEQUENCE [LARGE SCALE GENOMIC DNA]</scope>
    <source>
        <strain evidence="3">DSM 45422</strain>
    </source>
</reference>
<evidence type="ECO:0000313" key="2">
    <source>
        <dbReference type="EMBL" id="SDX82913.1"/>
    </source>
</evidence>
<dbReference type="Pfam" id="PF01979">
    <property type="entry name" value="Amidohydro_1"/>
    <property type="match status" value="1"/>
</dbReference>